<dbReference type="AlphaFoldDB" id="A0A7H0F5W0"/>
<name>A0A7H0F5W0_9CYAN</name>
<dbReference type="KEGG" id="ccur:IAR63_17715"/>
<geneLocation type="plasmid" evidence="1 2">
    <name>p-r.curvispora1</name>
</geneLocation>
<evidence type="ECO:0000313" key="2">
    <source>
        <dbReference type="Proteomes" id="UP000516013"/>
    </source>
</evidence>
<dbReference type="RefSeq" id="WP_187707591.1">
    <property type="nucleotide sequence ID" value="NZ_CP060823.1"/>
</dbReference>
<evidence type="ECO:0000313" key="1">
    <source>
        <dbReference type="EMBL" id="QNP31426.1"/>
    </source>
</evidence>
<keyword evidence="2" id="KW-1185">Reference proteome</keyword>
<sequence>MFSSSSTDDDILLVLGLLDNEDNEDNEDGVEPVIETTGLGYETLLLALLGEDDDKDDTI</sequence>
<proteinExistence type="predicted"/>
<organism evidence="1 2">
    <name type="scientific">Cylindrospermopsis curvispora GIHE-G1</name>
    <dbReference type="NCBI Taxonomy" id="2666332"/>
    <lineage>
        <taxon>Bacteria</taxon>
        <taxon>Bacillati</taxon>
        <taxon>Cyanobacteriota</taxon>
        <taxon>Cyanophyceae</taxon>
        <taxon>Nostocales</taxon>
        <taxon>Aphanizomenonaceae</taxon>
        <taxon>Cylindrospermopsis</taxon>
    </lineage>
</organism>
<keyword evidence="1" id="KW-0614">Plasmid</keyword>
<protein>
    <submittedName>
        <fullName evidence="1">Uncharacterized protein</fullName>
    </submittedName>
</protein>
<dbReference type="Proteomes" id="UP000516013">
    <property type="component" value="Plasmid p-r.curvispora1"/>
</dbReference>
<gene>
    <name evidence="1" type="ORF">IAR63_17715</name>
</gene>
<accession>A0A7H0F5W0</accession>
<dbReference type="EMBL" id="CP060823">
    <property type="protein sequence ID" value="QNP31426.1"/>
    <property type="molecule type" value="Genomic_DNA"/>
</dbReference>
<reference evidence="1 2" key="1">
    <citation type="submission" date="2020-08" db="EMBL/GenBank/DDBJ databases">
        <title>Complete genome sequence of Raphidiopsis curvispora isolated from drinking water reservoir in South Korea.</title>
        <authorList>
            <person name="Jeong J."/>
        </authorList>
    </citation>
    <scope>NUCLEOTIDE SEQUENCE [LARGE SCALE GENOMIC DNA]</scope>
    <source>
        <strain evidence="1 2">GIHE-G1</strain>
        <plasmid evidence="1 2">p-r.curvispora1</plasmid>
    </source>
</reference>